<evidence type="ECO:0000313" key="1">
    <source>
        <dbReference type="EMBL" id="TKB95739.1"/>
    </source>
</evidence>
<dbReference type="EMBL" id="SWBP01000007">
    <property type="protein sequence ID" value="TKB95739.1"/>
    <property type="molecule type" value="Genomic_DNA"/>
</dbReference>
<keyword evidence="2" id="KW-1185">Reference proteome</keyword>
<dbReference type="OrthoDB" id="9777694at2"/>
<sequence>MNNILFNRRQLYELVWSESLLSISKRYNISDVGLRKACIRMDIPLPDSGYWSKVRAGKQVEVKPFLDNEKDEDSLSLSIRGEGGNIIESELSEQMTIQKSLEQDLSLDLSVPSILIDPDPLILSLEKSLEKKKDFHKLGELSFPGLNVLDVRVTPENLNRTLCILNTFIKIMRKRGVGFKVSERESFIQLGGENVKMTFRESQTKEIVKEYNWERTNLRPNGNLILKFEHFGASVSCKDGKIPIELQVSKLVAKLELFGRKLEIERIKNEEWHRKYDEERKLAQEFEHRKKLELSSFRKVLNDSRRWNEVVLLRDYITQVEKNAVANNVLTEDLMAWIEWARKKANWFDPILEGSDEWLLDVDPNSLLIENVKTENNFLRYDQDLTNHDKSNWALISFYNKNK</sequence>
<evidence type="ECO:0000313" key="2">
    <source>
        <dbReference type="Proteomes" id="UP000308181"/>
    </source>
</evidence>
<organism evidence="1 2">
    <name type="scientific">Pedobacter cryophilus</name>
    <dbReference type="NCBI Taxonomy" id="2571271"/>
    <lineage>
        <taxon>Bacteria</taxon>
        <taxon>Pseudomonadati</taxon>
        <taxon>Bacteroidota</taxon>
        <taxon>Sphingobacteriia</taxon>
        <taxon>Sphingobacteriales</taxon>
        <taxon>Sphingobacteriaceae</taxon>
        <taxon>Pedobacter</taxon>
    </lineage>
</organism>
<accession>A0A4U1BTC4</accession>
<proteinExistence type="predicted"/>
<dbReference type="AlphaFoldDB" id="A0A4U1BTC4"/>
<dbReference type="RefSeq" id="WP_136827496.1">
    <property type="nucleotide sequence ID" value="NZ_SWBP01000007.1"/>
</dbReference>
<protein>
    <submittedName>
        <fullName evidence="1">Uncharacterized protein</fullName>
    </submittedName>
</protein>
<name>A0A4U1BTC4_9SPHI</name>
<comment type="caution">
    <text evidence="1">The sequence shown here is derived from an EMBL/GenBank/DDBJ whole genome shotgun (WGS) entry which is preliminary data.</text>
</comment>
<dbReference type="Proteomes" id="UP000308181">
    <property type="component" value="Unassembled WGS sequence"/>
</dbReference>
<gene>
    <name evidence="1" type="ORF">FA046_15725</name>
</gene>
<reference evidence="1 2" key="1">
    <citation type="submission" date="2019-04" db="EMBL/GenBank/DDBJ databases">
        <title>Pedobacter sp. AR-3-17 sp. nov., isolated from Arctic soil.</title>
        <authorList>
            <person name="Dahal R.H."/>
            <person name="Kim D.-U."/>
        </authorList>
    </citation>
    <scope>NUCLEOTIDE SEQUENCE [LARGE SCALE GENOMIC DNA]</scope>
    <source>
        <strain evidence="1 2">AR-3-17</strain>
    </source>
</reference>